<dbReference type="InterPro" id="IPR005467">
    <property type="entry name" value="His_kinase_dom"/>
</dbReference>
<dbReference type="Pfam" id="PF02518">
    <property type="entry name" value="HATPase_c"/>
    <property type="match status" value="1"/>
</dbReference>
<proteinExistence type="predicted"/>
<gene>
    <name evidence="10" type="ORF">SAMN05192573_12342</name>
</gene>
<dbReference type="InterPro" id="IPR036890">
    <property type="entry name" value="HATPase_C_sf"/>
</dbReference>
<dbReference type="Gene3D" id="1.10.287.130">
    <property type="match status" value="1"/>
</dbReference>
<dbReference type="GO" id="GO:0000155">
    <property type="term" value="F:phosphorelay sensor kinase activity"/>
    <property type="evidence" value="ECO:0007669"/>
    <property type="project" value="InterPro"/>
</dbReference>
<dbReference type="STRING" id="551996.SAMN05192573_12342"/>
<dbReference type="PRINTS" id="PR00344">
    <property type="entry name" value="BCTRLSENSOR"/>
</dbReference>
<dbReference type="SMART" id="SM00387">
    <property type="entry name" value="HATPase_c"/>
    <property type="match status" value="1"/>
</dbReference>
<organism evidence="10 11">
    <name type="scientific">Mucilaginibacter gossypii</name>
    <dbReference type="NCBI Taxonomy" id="551996"/>
    <lineage>
        <taxon>Bacteria</taxon>
        <taxon>Pseudomonadati</taxon>
        <taxon>Bacteroidota</taxon>
        <taxon>Sphingobacteriia</taxon>
        <taxon>Sphingobacteriales</taxon>
        <taxon>Sphingobacteriaceae</taxon>
        <taxon>Mucilaginibacter</taxon>
    </lineage>
</organism>
<evidence type="ECO:0000256" key="5">
    <source>
        <dbReference type="ARBA" id="ARBA00022777"/>
    </source>
</evidence>
<dbReference type="InterPro" id="IPR019734">
    <property type="entry name" value="TPR_rpt"/>
</dbReference>
<feature type="repeat" description="TPR" evidence="6">
    <location>
        <begin position="76"/>
        <end position="109"/>
    </location>
</feature>
<evidence type="ECO:0000256" key="2">
    <source>
        <dbReference type="ARBA" id="ARBA00012438"/>
    </source>
</evidence>
<dbReference type="EMBL" id="FNCG01000023">
    <property type="protein sequence ID" value="SDI55201.1"/>
    <property type="molecule type" value="Genomic_DNA"/>
</dbReference>
<dbReference type="InterPro" id="IPR003594">
    <property type="entry name" value="HATPase_dom"/>
</dbReference>
<dbReference type="CDD" id="cd00082">
    <property type="entry name" value="HisKA"/>
    <property type="match status" value="1"/>
</dbReference>
<dbReference type="InterPro" id="IPR011990">
    <property type="entry name" value="TPR-like_helical_dom_sf"/>
</dbReference>
<evidence type="ECO:0000259" key="9">
    <source>
        <dbReference type="PROSITE" id="PS50109"/>
    </source>
</evidence>
<dbReference type="InterPro" id="IPR004358">
    <property type="entry name" value="Sig_transdc_His_kin-like_C"/>
</dbReference>
<dbReference type="PANTHER" id="PTHR43047:SF71">
    <property type="entry name" value="HISTIDINE KINASE CONTAINING CHEY-HOMOLOGOUS RECEIVER DOMAIN-RELATED"/>
    <property type="match status" value="1"/>
</dbReference>
<dbReference type="EC" id="2.7.13.3" evidence="2"/>
<dbReference type="AlphaFoldDB" id="A0A1G8LHL2"/>
<keyword evidence="3" id="KW-0597">Phosphoprotein</keyword>
<comment type="catalytic activity">
    <reaction evidence="1">
        <text>ATP + protein L-histidine = ADP + protein N-phospho-L-histidine.</text>
        <dbReference type="EC" id="2.7.13.3"/>
    </reaction>
</comment>
<keyword evidence="5 10" id="KW-0418">Kinase</keyword>
<keyword evidence="8" id="KW-0732">Signal</keyword>
<dbReference type="RefSeq" id="WP_091175438.1">
    <property type="nucleotide sequence ID" value="NZ_FNCG01000023.1"/>
</dbReference>
<dbReference type="PANTHER" id="PTHR43047">
    <property type="entry name" value="TWO-COMPONENT HISTIDINE PROTEIN KINASE"/>
    <property type="match status" value="1"/>
</dbReference>
<sequence length="634" mass="70947">MTRPLGLLLLLLMHSTVYAQKTSGIEPEKSPSLIKTIDSLNKLVEETYVSAPYEARVSAEHALLLSEKIKYNEGTGAAFLNLGHVYWSQSYYPISLFYFNSALNYLPKNKPLLLAHCYSSIGRAYTDLQNYSKAIKNLDIAARFAGHDPKMLAEVYNERSFVYARLKQYDKGIALAKLAMQLSRTVNDQPAICILYSRLANAYRLKGQYQQAVAYSDTALQMSYIVNNKRLRAISFIERAVIYNSLNQFDKAVDLAKKGADLSDSIGVMDGISSAYKTMAYSFEQKHDMVQSLVYQKKYTQALDSVSAANKRKSTELIQSYFELNSRLNAIAAVEEKAGQYREKIHLQKVIIITLLISLLVVILALSVTYYLYKQKRVLNNRMRKQHKALLIQKELIEDQSANLANINNLKDKLLAVIGHDLRTPLANLNSILRLYNTRVLSDDEVQDLMKEIEPVVQGAELTLSNLLEWAGSQIKGVNLEASAVDIYLIGNEIGRIFSYLFQQKNIRFENMALPGMCVQADERHVKVVLSNLVSNAIKFTGNYGIISLLSTVDEGMVVISVNDTGNGIPAEKLGKLFSLNTKYTATGTSGEKGTGIGLFLCKELIEFNGGRLWVNSELNRGSTFSFSLPLVTD</sequence>
<keyword evidence="4" id="KW-0808">Transferase</keyword>
<evidence type="ECO:0000256" key="1">
    <source>
        <dbReference type="ARBA" id="ARBA00000085"/>
    </source>
</evidence>
<keyword evidence="7" id="KW-0472">Membrane</keyword>
<dbReference type="PROSITE" id="PS50109">
    <property type="entry name" value="HIS_KIN"/>
    <property type="match status" value="1"/>
</dbReference>
<keyword evidence="7" id="KW-1133">Transmembrane helix</keyword>
<dbReference type="Pfam" id="PF13424">
    <property type="entry name" value="TPR_12"/>
    <property type="match status" value="1"/>
</dbReference>
<evidence type="ECO:0000256" key="8">
    <source>
        <dbReference type="SAM" id="SignalP"/>
    </source>
</evidence>
<keyword evidence="7" id="KW-0812">Transmembrane</keyword>
<dbReference type="PROSITE" id="PS50005">
    <property type="entry name" value="TPR"/>
    <property type="match status" value="1"/>
</dbReference>
<evidence type="ECO:0000313" key="11">
    <source>
        <dbReference type="Proteomes" id="UP000199705"/>
    </source>
</evidence>
<reference evidence="11" key="1">
    <citation type="submission" date="2016-10" db="EMBL/GenBank/DDBJ databases">
        <authorList>
            <person name="Varghese N."/>
            <person name="Submissions S."/>
        </authorList>
    </citation>
    <scope>NUCLEOTIDE SEQUENCE [LARGE SCALE GENOMIC DNA]</scope>
    <source>
        <strain evidence="11">Gh-67</strain>
    </source>
</reference>
<protein>
    <recommendedName>
        <fullName evidence="2">histidine kinase</fullName>
        <ecNumber evidence="2">2.7.13.3</ecNumber>
    </recommendedName>
</protein>
<dbReference type="SUPFAM" id="SSF55874">
    <property type="entry name" value="ATPase domain of HSP90 chaperone/DNA topoisomerase II/histidine kinase"/>
    <property type="match status" value="1"/>
</dbReference>
<dbReference type="GO" id="GO:0009927">
    <property type="term" value="F:histidine phosphotransfer kinase activity"/>
    <property type="evidence" value="ECO:0007669"/>
    <property type="project" value="TreeGrafter"/>
</dbReference>
<feature type="domain" description="Histidine kinase" evidence="9">
    <location>
        <begin position="417"/>
        <end position="633"/>
    </location>
</feature>
<evidence type="ECO:0000256" key="7">
    <source>
        <dbReference type="SAM" id="Phobius"/>
    </source>
</evidence>
<dbReference type="InterPro" id="IPR036097">
    <property type="entry name" value="HisK_dim/P_sf"/>
</dbReference>
<accession>A0A1G8LHL2</accession>
<evidence type="ECO:0000313" key="10">
    <source>
        <dbReference type="EMBL" id="SDI55201.1"/>
    </source>
</evidence>
<evidence type="ECO:0000256" key="4">
    <source>
        <dbReference type="ARBA" id="ARBA00022679"/>
    </source>
</evidence>
<dbReference type="Gene3D" id="3.30.565.10">
    <property type="entry name" value="Histidine kinase-like ATPase, C-terminal domain"/>
    <property type="match status" value="1"/>
</dbReference>
<name>A0A1G8LHL2_9SPHI</name>
<dbReference type="InterPro" id="IPR003661">
    <property type="entry name" value="HisK_dim/P_dom"/>
</dbReference>
<dbReference type="Proteomes" id="UP000199705">
    <property type="component" value="Unassembled WGS sequence"/>
</dbReference>
<dbReference type="GO" id="GO:0005886">
    <property type="term" value="C:plasma membrane"/>
    <property type="evidence" value="ECO:0007669"/>
    <property type="project" value="TreeGrafter"/>
</dbReference>
<dbReference type="SUPFAM" id="SSF48452">
    <property type="entry name" value="TPR-like"/>
    <property type="match status" value="2"/>
</dbReference>
<dbReference type="SUPFAM" id="SSF47384">
    <property type="entry name" value="Homodimeric domain of signal transducing histidine kinase"/>
    <property type="match status" value="1"/>
</dbReference>
<feature type="transmembrane region" description="Helical" evidence="7">
    <location>
        <begin position="350"/>
        <end position="373"/>
    </location>
</feature>
<keyword evidence="6" id="KW-0802">TPR repeat</keyword>
<evidence type="ECO:0000256" key="6">
    <source>
        <dbReference type="PROSITE-ProRule" id="PRU00339"/>
    </source>
</evidence>
<dbReference type="Gene3D" id="1.25.40.10">
    <property type="entry name" value="Tetratricopeptide repeat domain"/>
    <property type="match status" value="2"/>
</dbReference>
<feature type="chain" id="PRO_5011478298" description="histidine kinase" evidence="8">
    <location>
        <begin position="20"/>
        <end position="634"/>
    </location>
</feature>
<evidence type="ECO:0000256" key="3">
    <source>
        <dbReference type="ARBA" id="ARBA00022553"/>
    </source>
</evidence>
<keyword evidence="11" id="KW-1185">Reference proteome</keyword>
<dbReference type="SMART" id="SM00028">
    <property type="entry name" value="TPR"/>
    <property type="match status" value="5"/>
</dbReference>
<feature type="signal peptide" evidence="8">
    <location>
        <begin position="1"/>
        <end position="19"/>
    </location>
</feature>